<organism evidence="2">
    <name type="scientific">Eucalyptus grandis</name>
    <name type="common">Flooded gum</name>
    <dbReference type="NCBI Taxonomy" id="71139"/>
    <lineage>
        <taxon>Eukaryota</taxon>
        <taxon>Viridiplantae</taxon>
        <taxon>Streptophyta</taxon>
        <taxon>Embryophyta</taxon>
        <taxon>Tracheophyta</taxon>
        <taxon>Spermatophyta</taxon>
        <taxon>Magnoliopsida</taxon>
        <taxon>eudicotyledons</taxon>
        <taxon>Gunneridae</taxon>
        <taxon>Pentapetalae</taxon>
        <taxon>rosids</taxon>
        <taxon>malvids</taxon>
        <taxon>Myrtales</taxon>
        <taxon>Myrtaceae</taxon>
        <taxon>Myrtoideae</taxon>
        <taxon>Eucalypteae</taxon>
        <taxon>Eucalyptus</taxon>
    </lineage>
</organism>
<evidence type="ECO:0000259" key="1">
    <source>
        <dbReference type="SMART" id="SM00256"/>
    </source>
</evidence>
<dbReference type="SMART" id="SM00256">
    <property type="entry name" value="FBOX"/>
    <property type="match status" value="1"/>
</dbReference>
<gene>
    <name evidence="2" type="ORF">EUGRSUZ_J02511</name>
</gene>
<dbReference type="InterPro" id="IPR001810">
    <property type="entry name" value="F-box_dom"/>
</dbReference>
<dbReference type="PANTHER" id="PTHR47123:SF6">
    <property type="entry name" value="F-BOX PROTEIN SKIP23-LIKE ISOFORM X1"/>
    <property type="match status" value="1"/>
</dbReference>
<name>A0A059AGQ5_EUCGR</name>
<dbReference type="eggNOG" id="ENOG502QW71">
    <property type="taxonomic scope" value="Eukaryota"/>
</dbReference>
<accession>A0A059AGQ5</accession>
<feature type="domain" description="F-box" evidence="1">
    <location>
        <begin position="12"/>
        <end position="54"/>
    </location>
</feature>
<protein>
    <recommendedName>
        <fullName evidence="1">F-box domain-containing protein</fullName>
    </recommendedName>
</protein>
<dbReference type="GO" id="GO:0016567">
    <property type="term" value="P:protein ubiquitination"/>
    <property type="evidence" value="ECO:0000318"/>
    <property type="project" value="GO_Central"/>
</dbReference>
<dbReference type="Gramene" id="KCW53242">
    <property type="protein sequence ID" value="KCW53242"/>
    <property type="gene ID" value="EUGRSUZ_J02511"/>
</dbReference>
<dbReference type="KEGG" id="egr:104422817"/>
<dbReference type="AlphaFoldDB" id="A0A059AGQ5"/>
<reference evidence="2" key="1">
    <citation type="submission" date="2013-07" db="EMBL/GenBank/DDBJ databases">
        <title>The genome of Eucalyptus grandis.</title>
        <authorList>
            <person name="Schmutz J."/>
            <person name="Hayes R."/>
            <person name="Myburg A."/>
            <person name="Tuskan G."/>
            <person name="Grattapaglia D."/>
            <person name="Rokhsar D.S."/>
        </authorList>
    </citation>
    <scope>NUCLEOTIDE SEQUENCE</scope>
    <source>
        <tissue evidence="2">Leaf extractions</tissue>
    </source>
</reference>
<evidence type="ECO:0000313" key="2">
    <source>
        <dbReference type="EMBL" id="KCW53242.1"/>
    </source>
</evidence>
<dbReference type="EMBL" id="KK198762">
    <property type="protein sequence ID" value="KCW53242.1"/>
    <property type="molecule type" value="Genomic_DNA"/>
</dbReference>
<sequence>MGPTERRPCADLPTEILSMIGDRLDTRMDVLRFRSVCSSFRSSIPAPGRPEASRFPLRIQPDLFLRATTVYALETPDGAGGSGHARWLLMLEELELGRMRILSLYSQRRIAHMLHKFPKVLDSRQSRMVEIYRQYALDYRGTTRGRLFQGIQKVVMHPDGVGPDSDQCSVYFIDERGRLGFWKHGDESWSYLVVDGRRRCRYSDVVVYDGKVWVVDSVGQILQLHKSFRLRSFSLPIYDIGGRRRRRRRFQCFSRHLVVSGGDLYIVCRYTSDGPCSRGSPEKTSHYEVFRLDQRRARWEEVRSLGDSAFFLCNRRCSFAVSASELDGHGDGNCIYRAEKNCNSFEVFDLANRSLKWPDYSDFRVGLLLGD</sequence>
<proteinExistence type="predicted"/>
<dbReference type="SUPFAM" id="SSF63825">
    <property type="entry name" value="YWTD domain"/>
    <property type="match status" value="1"/>
</dbReference>
<dbReference type="CDD" id="cd09917">
    <property type="entry name" value="F-box_SF"/>
    <property type="match status" value="1"/>
</dbReference>
<dbReference type="FunCoup" id="A0A059AGQ5">
    <property type="interactions" value="2"/>
</dbReference>
<dbReference type="InParanoid" id="A0A059AGQ5"/>
<dbReference type="OrthoDB" id="638130at2759"/>
<dbReference type="InterPro" id="IPR005174">
    <property type="entry name" value="KIB1-4_b-propeller"/>
</dbReference>
<dbReference type="InterPro" id="IPR051304">
    <property type="entry name" value="SCF_F-box_domain"/>
</dbReference>
<dbReference type="STRING" id="71139.A0A059AGQ5"/>
<dbReference type="Pfam" id="PF03478">
    <property type="entry name" value="Beta-prop_KIB1-4"/>
    <property type="match status" value="1"/>
</dbReference>
<dbReference type="PANTHER" id="PTHR47123">
    <property type="entry name" value="F-BOX PROTEIN SKIP23"/>
    <property type="match status" value="1"/>
</dbReference>